<evidence type="ECO:0000313" key="4">
    <source>
        <dbReference type="Proteomes" id="UP000178759"/>
    </source>
</evidence>
<dbReference type="InterPro" id="IPR000683">
    <property type="entry name" value="Gfo/Idh/MocA-like_OxRdtase_N"/>
</dbReference>
<dbReference type="InterPro" id="IPR004104">
    <property type="entry name" value="Gfo/Idh/MocA-like_OxRdtase_C"/>
</dbReference>
<sequence>MPRTILALIGHGQWGKNYLTTAQEIPECHIKYVCSRDYKKLLRYKEIDGIIIATPPSTHFDIASFFLLHAMPLLIEKPLTTGYQDALRLLRMHKESAPVVLVGHIFFYNPAFLRLKTLVPHIGTLVSIDSEGTNFGPMRSDVSALWDWAPHEISMGMSLMGASPSAVQGWSLRTKISGRETDDMVYMKLVFGKISMFSKIGWLSPIKTRRFTVTGTHGAIIFDDMHPVRKLKQLSGALRAVISYPSYEKTAPLENQLREFISCIRLKRKPRTDLAHGVECVRVIDAVERSIRQKGKYISL</sequence>
<evidence type="ECO:0000259" key="1">
    <source>
        <dbReference type="Pfam" id="PF01408"/>
    </source>
</evidence>
<dbReference type="Proteomes" id="UP000178759">
    <property type="component" value="Unassembled WGS sequence"/>
</dbReference>
<dbReference type="PANTHER" id="PTHR43377">
    <property type="entry name" value="BILIVERDIN REDUCTASE A"/>
    <property type="match status" value="1"/>
</dbReference>
<dbReference type="Gene3D" id="3.30.360.10">
    <property type="entry name" value="Dihydrodipicolinate Reductase, domain 2"/>
    <property type="match status" value="1"/>
</dbReference>
<evidence type="ECO:0008006" key="5">
    <source>
        <dbReference type="Google" id="ProtNLM"/>
    </source>
</evidence>
<dbReference type="AlphaFoldDB" id="A0A1F6AIH3"/>
<dbReference type="InterPro" id="IPR051450">
    <property type="entry name" value="Gfo/Idh/MocA_Oxidoreductases"/>
</dbReference>
<name>A0A1F6AIH3_9BACT</name>
<evidence type="ECO:0000259" key="2">
    <source>
        <dbReference type="Pfam" id="PF02894"/>
    </source>
</evidence>
<dbReference type="STRING" id="1798392.A3A79_04925"/>
<dbReference type="SUPFAM" id="SSF51735">
    <property type="entry name" value="NAD(P)-binding Rossmann-fold domains"/>
    <property type="match status" value="1"/>
</dbReference>
<organism evidence="3 4">
    <name type="scientific">Candidatus Gottesmanbacteria bacterium RIFCSPLOWO2_01_FULL_43_11b</name>
    <dbReference type="NCBI Taxonomy" id="1798392"/>
    <lineage>
        <taxon>Bacteria</taxon>
        <taxon>Candidatus Gottesmaniibacteriota</taxon>
    </lineage>
</organism>
<dbReference type="EMBL" id="MFJV01000001">
    <property type="protein sequence ID" value="OGG24498.1"/>
    <property type="molecule type" value="Genomic_DNA"/>
</dbReference>
<dbReference type="Pfam" id="PF01408">
    <property type="entry name" value="GFO_IDH_MocA"/>
    <property type="match status" value="1"/>
</dbReference>
<protein>
    <recommendedName>
        <fullName evidence="5">Gfo/Idh/MocA-like oxidoreductase N-terminal domain-containing protein</fullName>
    </recommendedName>
</protein>
<dbReference type="GO" id="GO:0000166">
    <property type="term" value="F:nucleotide binding"/>
    <property type="evidence" value="ECO:0007669"/>
    <property type="project" value="InterPro"/>
</dbReference>
<reference evidence="3 4" key="1">
    <citation type="journal article" date="2016" name="Nat. Commun.">
        <title>Thousands of microbial genomes shed light on interconnected biogeochemical processes in an aquifer system.</title>
        <authorList>
            <person name="Anantharaman K."/>
            <person name="Brown C.T."/>
            <person name="Hug L.A."/>
            <person name="Sharon I."/>
            <person name="Castelle C.J."/>
            <person name="Probst A.J."/>
            <person name="Thomas B.C."/>
            <person name="Singh A."/>
            <person name="Wilkins M.J."/>
            <person name="Karaoz U."/>
            <person name="Brodie E.L."/>
            <person name="Williams K.H."/>
            <person name="Hubbard S.S."/>
            <person name="Banfield J.F."/>
        </authorList>
    </citation>
    <scope>NUCLEOTIDE SEQUENCE [LARGE SCALE GENOMIC DNA]</scope>
</reference>
<dbReference type="PANTHER" id="PTHR43377:SF6">
    <property type="entry name" value="GFO_IDH_MOCA-LIKE OXIDOREDUCTASE N-TERMINAL DOMAIN-CONTAINING PROTEIN"/>
    <property type="match status" value="1"/>
</dbReference>
<dbReference type="Pfam" id="PF02894">
    <property type="entry name" value="GFO_IDH_MocA_C"/>
    <property type="match status" value="1"/>
</dbReference>
<proteinExistence type="predicted"/>
<dbReference type="Gene3D" id="3.40.50.720">
    <property type="entry name" value="NAD(P)-binding Rossmann-like Domain"/>
    <property type="match status" value="1"/>
</dbReference>
<dbReference type="InterPro" id="IPR036291">
    <property type="entry name" value="NAD(P)-bd_dom_sf"/>
</dbReference>
<gene>
    <name evidence="3" type="ORF">A3A79_04925</name>
</gene>
<accession>A0A1F6AIH3</accession>
<dbReference type="SUPFAM" id="SSF55347">
    <property type="entry name" value="Glyceraldehyde-3-phosphate dehydrogenase-like, C-terminal domain"/>
    <property type="match status" value="1"/>
</dbReference>
<comment type="caution">
    <text evidence="3">The sequence shown here is derived from an EMBL/GenBank/DDBJ whole genome shotgun (WGS) entry which is preliminary data.</text>
</comment>
<evidence type="ECO:0000313" key="3">
    <source>
        <dbReference type="EMBL" id="OGG24498.1"/>
    </source>
</evidence>
<feature type="domain" description="Gfo/Idh/MocA-like oxidoreductase N-terminal" evidence="1">
    <location>
        <begin position="34"/>
        <end position="104"/>
    </location>
</feature>
<feature type="domain" description="Gfo/Idh/MocA-like oxidoreductase C-terminal" evidence="2">
    <location>
        <begin position="144"/>
        <end position="297"/>
    </location>
</feature>